<feature type="region of interest" description="Disordered" evidence="1">
    <location>
        <begin position="119"/>
        <end position="152"/>
    </location>
</feature>
<comment type="caution">
    <text evidence="2">The sequence shown here is derived from an EMBL/GenBank/DDBJ whole genome shotgun (WGS) entry which is preliminary data.</text>
</comment>
<feature type="region of interest" description="Disordered" evidence="1">
    <location>
        <begin position="276"/>
        <end position="304"/>
    </location>
</feature>
<proteinExistence type="predicted"/>
<evidence type="ECO:0000313" key="3">
    <source>
        <dbReference type="Proteomes" id="UP000799441"/>
    </source>
</evidence>
<evidence type="ECO:0000313" key="2">
    <source>
        <dbReference type="EMBL" id="KAF2716093.1"/>
    </source>
</evidence>
<dbReference type="EMBL" id="MU003896">
    <property type="protein sequence ID" value="KAF2716093.1"/>
    <property type="molecule type" value="Genomic_DNA"/>
</dbReference>
<feature type="compositionally biased region" description="Polar residues" evidence="1">
    <location>
        <begin position="292"/>
        <end position="304"/>
    </location>
</feature>
<protein>
    <submittedName>
        <fullName evidence="2">Uncharacterized protein</fullName>
    </submittedName>
</protein>
<reference evidence="2" key="1">
    <citation type="journal article" date="2020" name="Stud. Mycol.">
        <title>101 Dothideomycetes genomes: a test case for predicting lifestyles and emergence of pathogens.</title>
        <authorList>
            <person name="Haridas S."/>
            <person name="Albert R."/>
            <person name="Binder M."/>
            <person name="Bloem J."/>
            <person name="Labutti K."/>
            <person name="Salamov A."/>
            <person name="Andreopoulos B."/>
            <person name="Baker S."/>
            <person name="Barry K."/>
            <person name="Bills G."/>
            <person name="Bluhm B."/>
            <person name="Cannon C."/>
            <person name="Castanera R."/>
            <person name="Culley D."/>
            <person name="Daum C."/>
            <person name="Ezra D."/>
            <person name="Gonzalez J."/>
            <person name="Henrissat B."/>
            <person name="Kuo A."/>
            <person name="Liang C."/>
            <person name="Lipzen A."/>
            <person name="Lutzoni F."/>
            <person name="Magnuson J."/>
            <person name="Mondo S."/>
            <person name="Nolan M."/>
            <person name="Ohm R."/>
            <person name="Pangilinan J."/>
            <person name="Park H.-J."/>
            <person name="Ramirez L."/>
            <person name="Alfaro M."/>
            <person name="Sun H."/>
            <person name="Tritt A."/>
            <person name="Yoshinaga Y."/>
            <person name="Zwiers L.-H."/>
            <person name="Turgeon B."/>
            <person name="Goodwin S."/>
            <person name="Spatafora J."/>
            <person name="Crous P."/>
            <person name="Grigoriev I."/>
        </authorList>
    </citation>
    <scope>NUCLEOTIDE SEQUENCE</scope>
    <source>
        <strain evidence="2">CBS 116435</strain>
    </source>
</reference>
<dbReference type="Proteomes" id="UP000799441">
    <property type="component" value="Unassembled WGS sequence"/>
</dbReference>
<feature type="region of interest" description="Disordered" evidence="1">
    <location>
        <begin position="1"/>
        <end position="26"/>
    </location>
</feature>
<name>A0A9P4PYE2_9PEZI</name>
<feature type="compositionally biased region" description="Basic residues" evidence="1">
    <location>
        <begin position="123"/>
        <end position="133"/>
    </location>
</feature>
<keyword evidence="3" id="KW-1185">Reference proteome</keyword>
<accession>A0A9P4PYE2</accession>
<dbReference type="AlphaFoldDB" id="A0A9P4PYE2"/>
<evidence type="ECO:0000256" key="1">
    <source>
        <dbReference type="SAM" id="MobiDB-lite"/>
    </source>
</evidence>
<organism evidence="2 3">
    <name type="scientific">Polychaeton citri CBS 116435</name>
    <dbReference type="NCBI Taxonomy" id="1314669"/>
    <lineage>
        <taxon>Eukaryota</taxon>
        <taxon>Fungi</taxon>
        <taxon>Dikarya</taxon>
        <taxon>Ascomycota</taxon>
        <taxon>Pezizomycotina</taxon>
        <taxon>Dothideomycetes</taxon>
        <taxon>Dothideomycetidae</taxon>
        <taxon>Capnodiales</taxon>
        <taxon>Capnodiaceae</taxon>
        <taxon>Polychaeton</taxon>
    </lineage>
</organism>
<gene>
    <name evidence="2" type="ORF">K431DRAFT_316790</name>
</gene>
<sequence>MAQRRAITGGPPVEDERRRETAGGWAPQLVHQRADGTFALVRQRQVSAHETFHGPQGQMGRGRGPTYMQAPAHDLQHRGYPSLLAYQPPPVVGHFRPGDFRQHFGVQTQSPATVLFPPPSSHHQNHPQAHHQLAHSTGAIPAPPMAPPSSGANVPRQLPALHMGQPLPLRQTILSLFGSGILRLGPGASLDMIEHHIMNSQELLNLRDRLELHSQITDEHKMHIHRLTELYSTLVINQHPTTNESYAEKRVSEQHDFSTPRAVRNEIVQSGVTYPVRRQPPTVPQNMRRENSAPTLPTQHPFTTPGHNLSGRAAGRQMLQIAPIQEDTMRVATGAQPIGEDGRAHFAQKSTSVAFNEIFTKLEAFVRNFCTIAIIPAVRNYPAQRVVDGARAHVNVSRAADEMLTDQTVSKLLLTGIVCHHMTKHLFEAPFFDNFNNELVGDYIHWWNQAEIAYRAGPEYANRVNERLIVHSNLAQEADKVIAAPGFWSWAQLQSHVLAKQAMDTFKVLIPHNLEPAALNELKHIYNLAVRLDVRLRADPFYYSYDFYTHGVAWDWEVMVQRNPELAGQKCDQQPSIHVVRCCVIPQVKVRQFNDPESVRSNILRKAEVLLCPRDKNLRKGGRPKLEFRL</sequence>